<dbReference type="OrthoDB" id="167809at2759"/>
<dbReference type="Gene3D" id="3.40.50.850">
    <property type="entry name" value="Isochorismatase-like"/>
    <property type="match status" value="1"/>
</dbReference>
<evidence type="ECO:0000313" key="2">
    <source>
        <dbReference type="Proteomes" id="UP000789396"/>
    </source>
</evidence>
<dbReference type="Proteomes" id="UP000789396">
    <property type="component" value="Unassembled WGS sequence"/>
</dbReference>
<feature type="non-terminal residue" evidence="1">
    <location>
        <position position="1"/>
    </location>
</feature>
<gene>
    <name evidence="1" type="ORF">RFULGI_LOCUS18765</name>
</gene>
<comment type="caution">
    <text evidence="1">The sequence shown here is derived from an EMBL/GenBank/DDBJ whole genome shotgun (WGS) entry which is preliminary data.</text>
</comment>
<proteinExistence type="predicted"/>
<reference evidence="1" key="1">
    <citation type="submission" date="2021-06" db="EMBL/GenBank/DDBJ databases">
        <authorList>
            <person name="Kallberg Y."/>
            <person name="Tangrot J."/>
            <person name="Rosling A."/>
        </authorList>
    </citation>
    <scope>NUCLEOTIDE SEQUENCE</scope>
    <source>
        <strain evidence="1">IN212</strain>
    </source>
</reference>
<dbReference type="EMBL" id="CAJVPZ010084991">
    <property type="protein sequence ID" value="CAG8811149.1"/>
    <property type="molecule type" value="Genomic_DNA"/>
</dbReference>
<evidence type="ECO:0000313" key="1">
    <source>
        <dbReference type="EMBL" id="CAG8811149.1"/>
    </source>
</evidence>
<dbReference type="SUPFAM" id="SSF52499">
    <property type="entry name" value="Isochorismatase-like hydrolases"/>
    <property type="match status" value="1"/>
</dbReference>
<keyword evidence="2" id="KW-1185">Reference proteome</keyword>
<dbReference type="AlphaFoldDB" id="A0A9N9K7M7"/>
<accession>A0A9N9K7M7</accession>
<sequence length="45" mass="5037">GFNQDFNIIFLDDATATENEDMHKATILNLGYGFAKISTVKEITE</sequence>
<dbReference type="InterPro" id="IPR036380">
    <property type="entry name" value="Isochorismatase-like_sf"/>
</dbReference>
<feature type="non-terminal residue" evidence="1">
    <location>
        <position position="45"/>
    </location>
</feature>
<name>A0A9N9K7M7_9GLOM</name>
<protein>
    <submittedName>
        <fullName evidence="1">20164_t:CDS:1</fullName>
    </submittedName>
</protein>
<organism evidence="1 2">
    <name type="scientific">Racocetra fulgida</name>
    <dbReference type="NCBI Taxonomy" id="60492"/>
    <lineage>
        <taxon>Eukaryota</taxon>
        <taxon>Fungi</taxon>
        <taxon>Fungi incertae sedis</taxon>
        <taxon>Mucoromycota</taxon>
        <taxon>Glomeromycotina</taxon>
        <taxon>Glomeromycetes</taxon>
        <taxon>Diversisporales</taxon>
        <taxon>Gigasporaceae</taxon>
        <taxon>Racocetra</taxon>
    </lineage>
</organism>